<proteinExistence type="predicted"/>
<dbReference type="AlphaFoldDB" id="A0A128F129"/>
<sequence>MLARDSKPPLNEPFAVEVEGCLDVAAQALELLYQLSDDQYNFVAAPYLQSSIGQHMRHILDVMHAASAQDIDYDVRRRSHPVETSREIAIAEWRHLCEWLESLGDADMNTALYVRHEVSLNRLAAAKSASTVGRELVFVSSHAVHHFALIRVSLSAQNIGVAETFGLAPATLSHFRGEK</sequence>
<dbReference type="SUPFAM" id="SSF109854">
    <property type="entry name" value="DinB/YfiT-like putative metalloenzymes"/>
    <property type="match status" value="1"/>
</dbReference>
<keyword evidence="3" id="KW-1185">Reference proteome</keyword>
<dbReference type="PANTHER" id="PTHR39473:SF1">
    <property type="entry name" value="DINB-LIKE DOMAIN-CONTAINING PROTEIN"/>
    <property type="match status" value="1"/>
</dbReference>
<reference evidence="3" key="1">
    <citation type="submission" date="2016-02" db="EMBL/GenBank/DDBJ databases">
        <authorList>
            <person name="Rodrigo-Torres Lidia"/>
            <person name="Arahal R.David."/>
        </authorList>
    </citation>
    <scope>NUCLEOTIDE SEQUENCE [LARGE SCALE GENOMIC DNA]</scope>
    <source>
        <strain evidence="3">CECT 8713</strain>
    </source>
</reference>
<dbReference type="Proteomes" id="UP000073601">
    <property type="component" value="Unassembled WGS sequence"/>
</dbReference>
<protein>
    <submittedName>
        <fullName evidence="2">DinB superfamily protein</fullName>
    </submittedName>
</protein>
<dbReference type="InterPro" id="IPR024775">
    <property type="entry name" value="DinB-like"/>
</dbReference>
<dbReference type="EMBL" id="FIZY01000010">
    <property type="protein sequence ID" value="CZF80518.1"/>
    <property type="molecule type" value="Genomic_DNA"/>
</dbReference>
<dbReference type="Gene3D" id="1.20.120.450">
    <property type="entry name" value="dinb family like domain"/>
    <property type="match status" value="1"/>
</dbReference>
<gene>
    <name evidence="2" type="ORF">GMA8713_01449</name>
</gene>
<evidence type="ECO:0000259" key="1">
    <source>
        <dbReference type="Pfam" id="PF12867"/>
    </source>
</evidence>
<feature type="domain" description="DinB-like" evidence="1">
    <location>
        <begin position="26"/>
        <end position="150"/>
    </location>
</feature>
<dbReference type="PANTHER" id="PTHR39473">
    <property type="match status" value="1"/>
</dbReference>
<dbReference type="RefSeq" id="WP_062707235.1">
    <property type="nucleotide sequence ID" value="NZ_CAWRCI010000010.1"/>
</dbReference>
<evidence type="ECO:0000313" key="3">
    <source>
        <dbReference type="Proteomes" id="UP000073601"/>
    </source>
</evidence>
<dbReference type="OrthoDB" id="1162179at2"/>
<organism evidence="2 3">
    <name type="scientific">Grimontia marina</name>
    <dbReference type="NCBI Taxonomy" id="646534"/>
    <lineage>
        <taxon>Bacteria</taxon>
        <taxon>Pseudomonadati</taxon>
        <taxon>Pseudomonadota</taxon>
        <taxon>Gammaproteobacteria</taxon>
        <taxon>Vibrionales</taxon>
        <taxon>Vibrionaceae</taxon>
        <taxon>Grimontia</taxon>
    </lineage>
</organism>
<dbReference type="Pfam" id="PF12867">
    <property type="entry name" value="DinB_2"/>
    <property type="match status" value="1"/>
</dbReference>
<accession>A0A128F129</accession>
<dbReference type="InterPro" id="IPR034660">
    <property type="entry name" value="DinB/YfiT-like"/>
</dbReference>
<evidence type="ECO:0000313" key="2">
    <source>
        <dbReference type="EMBL" id="CZF80518.1"/>
    </source>
</evidence>
<name>A0A128F129_9GAMM</name>